<keyword evidence="8" id="KW-1185">Reference proteome</keyword>
<name>A0A437Q9W9_9GAMM</name>
<feature type="domain" description="Aminotransferase class I/classII large" evidence="6">
    <location>
        <begin position="36"/>
        <end position="374"/>
    </location>
</feature>
<evidence type="ECO:0000256" key="4">
    <source>
        <dbReference type="ARBA" id="ARBA00023239"/>
    </source>
</evidence>
<evidence type="ECO:0000256" key="3">
    <source>
        <dbReference type="ARBA" id="ARBA00022898"/>
    </source>
</evidence>
<protein>
    <recommendedName>
        <fullName evidence="2">cysteine-S-conjugate beta-lyase</fullName>
        <ecNumber evidence="2">4.4.1.13</ecNumber>
    </recommendedName>
</protein>
<dbReference type="PANTHER" id="PTHR43525:SF1">
    <property type="entry name" value="PROTEIN MALY"/>
    <property type="match status" value="1"/>
</dbReference>
<dbReference type="Proteomes" id="UP000282818">
    <property type="component" value="Unassembled WGS sequence"/>
</dbReference>
<dbReference type="NCBIfam" id="TIGR04350">
    <property type="entry name" value="C_S_lyase_PatB"/>
    <property type="match status" value="1"/>
</dbReference>
<gene>
    <name evidence="7" type="ORF">EOE65_05055</name>
</gene>
<comment type="similarity">
    <text evidence="5">Belongs to the class-II pyridoxal-phosphate-dependent aminotransferase family. MalY/PatB cystathionine beta-lyase subfamily.</text>
</comment>
<dbReference type="PANTHER" id="PTHR43525">
    <property type="entry name" value="PROTEIN MALY"/>
    <property type="match status" value="1"/>
</dbReference>
<dbReference type="Gene3D" id="3.40.640.10">
    <property type="entry name" value="Type I PLP-dependent aspartate aminotransferase-like (Major domain)"/>
    <property type="match status" value="1"/>
</dbReference>
<sequence>MTFNDFDTPIDRSNTASQKWERYQDSEVLPMWVADTDFMAPASVIEALQERVSHGVFGYTNTPKRLEELVVQRMERLYSWSIEKDALVWLPGLVCGLHLACRSVGEAGDRVISPQPIYPPFVTGPHLSDRVVTQVPMTEVADRMVIDFTKLEEAISPQTQLLLFCNPHNPGGTVYRKPELEQLAALAERHDLIICSDEIHCDLILEPHLKHIPLASLNERIAQRTITLMAPSKTYNIAGLGCSFAIIPNAELRQRFNRVRKGIVPDVNLLGYTAAIGAYEAGDEWNKVQLDYLRENRDYLLQEINKIPGLSLKPIEATYLAWIDVSAAKLENPARFFEQAGVGMSPGRDFGDDRFMRLNFGCSRPLLEEAVKRIRTALLNHLPA</sequence>
<dbReference type="InterPro" id="IPR004839">
    <property type="entry name" value="Aminotransferase_I/II_large"/>
</dbReference>
<dbReference type="EC" id="4.4.1.13" evidence="2"/>
<dbReference type="GO" id="GO:0047804">
    <property type="term" value="F:cysteine-S-conjugate beta-lyase activity"/>
    <property type="evidence" value="ECO:0007669"/>
    <property type="project" value="UniProtKB-EC"/>
</dbReference>
<comment type="caution">
    <text evidence="7">The sequence shown here is derived from an EMBL/GenBank/DDBJ whole genome shotgun (WGS) entry which is preliminary data.</text>
</comment>
<organism evidence="7 8">
    <name type="scientific">Neptunomonas marina</name>
    <dbReference type="NCBI Taxonomy" id="1815562"/>
    <lineage>
        <taxon>Bacteria</taxon>
        <taxon>Pseudomonadati</taxon>
        <taxon>Pseudomonadota</taxon>
        <taxon>Gammaproteobacteria</taxon>
        <taxon>Oceanospirillales</taxon>
        <taxon>Oceanospirillaceae</taxon>
        <taxon>Neptunomonas</taxon>
    </lineage>
</organism>
<dbReference type="Pfam" id="PF00155">
    <property type="entry name" value="Aminotran_1_2"/>
    <property type="match status" value="1"/>
</dbReference>
<dbReference type="SUPFAM" id="SSF53383">
    <property type="entry name" value="PLP-dependent transferases"/>
    <property type="match status" value="1"/>
</dbReference>
<dbReference type="InterPro" id="IPR015421">
    <property type="entry name" value="PyrdxlP-dep_Trfase_major"/>
</dbReference>
<comment type="cofactor">
    <cofactor evidence="1">
        <name>pyridoxal 5'-phosphate</name>
        <dbReference type="ChEBI" id="CHEBI:597326"/>
    </cofactor>
</comment>
<dbReference type="InterPro" id="IPR027619">
    <property type="entry name" value="C-S_lyase_PatB-like"/>
</dbReference>
<dbReference type="EMBL" id="SACQ01000002">
    <property type="protein sequence ID" value="RVU31358.1"/>
    <property type="molecule type" value="Genomic_DNA"/>
</dbReference>
<dbReference type="RefSeq" id="WP_127693216.1">
    <property type="nucleotide sequence ID" value="NZ_SACQ01000002.1"/>
</dbReference>
<dbReference type="Gene3D" id="3.90.1150.10">
    <property type="entry name" value="Aspartate Aminotransferase, domain 1"/>
    <property type="match status" value="1"/>
</dbReference>
<keyword evidence="3" id="KW-0663">Pyridoxal phosphate</keyword>
<keyword evidence="4 7" id="KW-0456">Lyase</keyword>
<dbReference type="GO" id="GO:0030170">
    <property type="term" value="F:pyridoxal phosphate binding"/>
    <property type="evidence" value="ECO:0007669"/>
    <property type="project" value="InterPro"/>
</dbReference>
<reference evidence="7 8" key="1">
    <citation type="submission" date="2019-01" db="EMBL/GenBank/DDBJ databases">
        <authorList>
            <person name="Chen W.-M."/>
        </authorList>
    </citation>
    <scope>NUCLEOTIDE SEQUENCE [LARGE SCALE GENOMIC DNA]</scope>
    <source>
        <strain evidence="7 8">HPM-16</strain>
    </source>
</reference>
<evidence type="ECO:0000313" key="7">
    <source>
        <dbReference type="EMBL" id="RVU31358.1"/>
    </source>
</evidence>
<evidence type="ECO:0000313" key="8">
    <source>
        <dbReference type="Proteomes" id="UP000282818"/>
    </source>
</evidence>
<evidence type="ECO:0000259" key="6">
    <source>
        <dbReference type="Pfam" id="PF00155"/>
    </source>
</evidence>
<dbReference type="InterPro" id="IPR051798">
    <property type="entry name" value="Class-II_PLP-Dep_Aminotrans"/>
</dbReference>
<evidence type="ECO:0000256" key="2">
    <source>
        <dbReference type="ARBA" id="ARBA00012224"/>
    </source>
</evidence>
<dbReference type="CDD" id="cd00609">
    <property type="entry name" value="AAT_like"/>
    <property type="match status" value="1"/>
</dbReference>
<evidence type="ECO:0000256" key="1">
    <source>
        <dbReference type="ARBA" id="ARBA00001933"/>
    </source>
</evidence>
<accession>A0A437Q9W9</accession>
<dbReference type="InterPro" id="IPR015424">
    <property type="entry name" value="PyrdxlP-dep_Trfase"/>
</dbReference>
<dbReference type="AlphaFoldDB" id="A0A437Q9W9"/>
<evidence type="ECO:0000256" key="5">
    <source>
        <dbReference type="ARBA" id="ARBA00037974"/>
    </source>
</evidence>
<proteinExistence type="inferred from homology"/>
<dbReference type="InterPro" id="IPR015422">
    <property type="entry name" value="PyrdxlP-dep_Trfase_small"/>
</dbReference>